<keyword evidence="3" id="KW-1185">Reference proteome</keyword>
<organism evidence="2 3">
    <name type="scientific">Theileria parva</name>
    <name type="common">East coast fever infection agent</name>
    <dbReference type="NCBI Taxonomy" id="5875"/>
    <lineage>
        <taxon>Eukaryota</taxon>
        <taxon>Sar</taxon>
        <taxon>Alveolata</taxon>
        <taxon>Apicomplexa</taxon>
        <taxon>Aconoidasida</taxon>
        <taxon>Piroplasmida</taxon>
        <taxon>Theileriidae</taxon>
        <taxon>Theileria</taxon>
    </lineage>
</organism>
<comment type="caution">
    <text evidence="2">The sequence shown here is derived from an EMBL/GenBank/DDBJ whole genome shotgun (WGS) entry which is preliminary data.</text>
</comment>
<dbReference type="Pfam" id="PF18590">
    <property type="entry name" value="IMP2_N"/>
    <property type="match status" value="1"/>
</dbReference>
<dbReference type="KEGG" id="tpv:TP03_0070"/>
<dbReference type="EMBL" id="AAGK01000005">
    <property type="protein sequence ID" value="EAN30806.1"/>
    <property type="molecule type" value="Genomic_DNA"/>
</dbReference>
<reference evidence="2 3" key="1">
    <citation type="journal article" date="2005" name="Science">
        <title>Genome sequence of Theileria parva, a bovine pathogen that transforms lymphocytes.</title>
        <authorList>
            <person name="Gardner M.J."/>
            <person name="Bishop R."/>
            <person name="Shah T."/>
            <person name="de Villiers E.P."/>
            <person name="Carlton J.M."/>
            <person name="Hall N."/>
            <person name="Ren Q."/>
            <person name="Paulsen I.T."/>
            <person name="Pain A."/>
            <person name="Berriman M."/>
            <person name="Wilson R.J.M."/>
            <person name="Sato S."/>
            <person name="Ralph S.A."/>
            <person name="Mann D.J."/>
            <person name="Xiong Z."/>
            <person name="Shallom S.J."/>
            <person name="Weidman J."/>
            <person name="Jiang L."/>
            <person name="Lynn J."/>
            <person name="Weaver B."/>
            <person name="Shoaibi A."/>
            <person name="Domingo A.R."/>
            <person name="Wasawo D."/>
            <person name="Crabtree J."/>
            <person name="Wortman J.R."/>
            <person name="Haas B."/>
            <person name="Angiuoli S.V."/>
            <person name="Creasy T.H."/>
            <person name="Lu C."/>
            <person name="Suh B."/>
            <person name="Silva J.C."/>
            <person name="Utterback T.R."/>
            <person name="Feldblyum T.V."/>
            <person name="Pertea M."/>
            <person name="Allen J."/>
            <person name="Nierman W.C."/>
            <person name="Taracha E.L.N."/>
            <person name="Salzberg S.L."/>
            <person name="White O.R."/>
            <person name="Fitzhugh H.A."/>
            <person name="Morzaria S."/>
            <person name="Venter J.C."/>
            <person name="Fraser C.M."/>
            <person name="Nene V."/>
        </authorList>
    </citation>
    <scope>NUCLEOTIDE SEQUENCE [LARGE SCALE GENOMIC DNA]</scope>
    <source>
        <strain evidence="2 3">Muguga</strain>
    </source>
</reference>
<dbReference type="Proteomes" id="UP000001949">
    <property type="component" value="Unassembled WGS sequence"/>
</dbReference>
<dbReference type="AlphaFoldDB" id="Q4N0Z7"/>
<sequence>MEVLNKICCNCCGKKKEDSEETEEEITESVLMIEDPFVGAKLVKKETEKKELPEPIEEEKRVLQTRKHLKTKKKQIERISIGGAVAALPPPPIEEIEGEIPKANDSYNNLKLGNGVYLGYSLENNGSLYLKYTTEKPDCMDGVLAYIRPDREILKYHYENNDGKQLISTNVREYMKSKFQHDRKKYFDAWQEFFQVLNSYGGNLYILSAFELSPPPRTKIVLFSNNNLTEIKSCEEVCIKENDLLGVFPFSLDYETKLNDKLTRKDFIDLCEKYGFVFQLIK</sequence>
<evidence type="ECO:0000313" key="2">
    <source>
        <dbReference type="EMBL" id="EAN30806.1"/>
    </source>
</evidence>
<name>Q4N0Z7_THEPA</name>
<evidence type="ECO:0000259" key="1">
    <source>
        <dbReference type="Pfam" id="PF18590"/>
    </source>
</evidence>
<accession>Q4N0Z7</accession>
<proteinExistence type="predicted"/>
<protein>
    <recommendedName>
        <fullName evidence="1">Immune mapped protein 2 N-terminal domain-containing protein</fullName>
    </recommendedName>
</protein>
<dbReference type="RefSeq" id="XP_763089.1">
    <property type="nucleotide sequence ID" value="XM_757996.1"/>
</dbReference>
<dbReference type="OMA" id="GWATFLK"/>
<dbReference type="GeneID" id="3500017"/>
<dbReference type="InterPro" id="IPR040955">
    <property type="entry name" value="IMP2_N"/>
</dbReference>
<feature type="domain" description="Immune mapped protein 2 N-terminal" evidence="1">
    <location>
        <begin position="114"/>
        <end position="207"/>
    </location>
</feature>
<dbReference type="InParanoid" id="Q4N0Z7"/>
<evidence type="ECO:0000313" key="3">
    <source>
        <dbReference type="Proteomes" id="UP000001949"/>
    </source>
</evidence>
<dbReference type="eggNOG" id="ENOG502SVTW">
    <property type="taxonomic scope" value="Eukaryota"/>
</dbReference>
<gene>
    <name evidence="2" type="ordered locus">TP03_0070</name>
</gene>
<dbReference type="VEuPathDB" id="PiroplasmaDB:TpMuguga_03g00070"/>